<dbReference type="Pfam" id="PF22479">
    <property type="entry name" value="Pam3_gp18"/>
    <property type="match status" value="1"/>
</dbReference>
<accession>A0ABU4E3X5</accession>
<proteinExistence type="predicted"/>
<organism evidence="2 3">
    <name type="scientific">Atlantibacter subterraneus</name>
    <dbReference type="NCBI Taxonomy" id="255519"/>
    <lineage>
        <taxon>Bacteria</taxon>
        <taxon>Pseudomonadati</taxon>
        <taxon>Pseudomonadota</taxon>
        <taxon>Gammaproteobacteria</taxon>
        <taxon>Enterobacterales</taxon>
        <taxon>Enterobacteriaceae</taxon>
        <taxon>Atlantibacter</taxon>
    </lineage>
</organism>
<dbReference type="InterPro" id="IPR054252">
    <property type="entry name" value="Pam3_gp18"/>
</dbReference>
<name>A0ABU4E3X5_9ENTR</name>
<sequence length="100" mass="11522">MTLSEIPLTPDNQQFNAVINHKNYRIKILWRESCWVMDLMDEQKTVIISGIPLITGVNLLAQYNWMDFGFALFVGCDDPMQDMPTKTDLGLTSHLYIGRE</sequence>
<evidence type="ECO:0000259" key="1">
    <source>
        <dbReference type="Pfam" id="PF22479"/>
    </source>
</evidence>
<reference evidence="2 3" key="1">
    <citation type="submission" date="2023-10" db="EMBL/GenBank/DDBJ databases">
        <authorList>
            <person name="Dale J."/>
        </authorList>
    </citation>
    <scope>NUCLEOTIDE SEQUENCE [LARGE SCALE GENOMIC DNA]</scope>
    <source>
        <strain evidence="2 3">2023EL-00970</strain>
    </source>
</reference>
<dbReference type="RefSeq" id="WP_317678596.1">
    <property type="nucleotide sequence ID" value="NZ_JAWLOF010000009.1"/>
</dbReference>
<feature type="domain" description="Cyanophage baseplate Pam3 plug gp18" evidence="1">
    <location>
        <begin position="4"/>
        <end position="98"/>
    </location>
</feature>
<dbReference type="EMBL" id="JAWLOF010000009">
    <property type="protein sequence ID" value="MDV7023796.1"/>
    <property type="molecule type" value="Genomic_DNA"/>
</dbReference>
<comment type="caution">
    <text evidence="2">The sequence shown here is derived from an EMBL/GenBank/DDBJ whole genome shotgun (WGS) entry which is preliminary data.</text>
</comment>
<gene>
    <name evidence="2" type="ORF">R4P48_14055</name>
</gene>
<keyword evidence="3" id="KW-1185">Reference proteome</keyword>
<protein>
    <recommendedName>
        <fullName evidence="1">Cyanophage baseplate Pam3 plug gp18 domain-containing protein</fullName>
    </recommendedName>
</protein>
<evidence type="ECO:0000313" key="2">
    <source>
        <dbReference type="EMBL" id="MDV7023796.1"/>
    </source>
</evidence>
<dbReference type="Proteomes" id="UP001187066">
    <property type="component" value="Unassembled WGS sequence"/>
</dbReference>
<evidence type="ECO:0000313" key="3">
    <source>
        <dbReference type="Proteomes" id="UP001187066"/>
    </source>
</evidence>